<organism evidence="6 7">
    <name type="scientific">Champsocephalus esox</name>
    <name type="common">pike icefish</name>
    <dbReference type="NCBI Taxonomy" id="159716"/>
    <lineage>
        <taxon>Eukaryota</taxon>
        <taxon>Metazoa</taxon>
        <taxon>Chordata</taxon>
        <taxon>Craniata</taxon>
        <taxon>Vertebrata</taxon>
        <taxon>Euteleostomi</taxon>
        <taxon>Actinopterygii</taxon>
        <taxon>Neopterygii</taxon>
        <taxon>Teleostei</taxon>
        <taxon>Neoteleostei</taxon>
        <taxon>Acanthomorphata</taxon>
        <taxon>Eupercaria</taxon>
        <taxon>Perciformes</taxon>
        <taxon>Notothenioidei</taxon>
        <taxon>Channichthyidae</taxon>
        <taxon>Champsocephalus</taxon>
    </lineage>
</organism>
<keyword evidence="4" id="KW-0464">Manganese</keyword>
<dbReference type="InterPro" id="IPR002048">
    <property type="entry name" value="EF_hand_dom"/>
</dbReference>
<evidence type="ECO:0000313" key="7">
    <source>
        <dbReference type="Proteomes" id="UP001335648"/>
    </source>
</evidence>
<dbReference type="SUPFAM" id="SSF47473">
    <property type="entry name" value="EF-hand"/>
    <property type="match status" value="1"/>
</dbReference>
<dbReference type="InterPro" id="IPR018247">
    <property type="entry name" value="EF_Hand_1_Ca_BS"/>
</dbReference>
<dbReference type="Pfam" id="PF13499">
    <property type="entry name" value="EF-hand_7"/>
    <property type="match status" value="1"/>
</dbReference>
<dbReference type="GO" id="GO:0051879">
    <property type="term" value="F:Hsp90 protein binding"/>
    <property type="evidence" value="ECO:0007669"/>
    <property type="project" value="TreeGrafter"/>
</dbReference>
<evidence type="ECO:0000256" key="4">
    <source>
        <dbReference type="ARBA" id="ARBA00023211"/>
    </source>
</evidence>
<evidence type="ECO:0000256" key="3">
    <source>
        <dbReference type="ARBA" id="ARBA00022837"/>
    </source>
</evidence>
<protein>
    <recommendedName>
        <fullName evidence="5">EF-hand domain-containing protein</fullName>
    </recommendedName>
</protein>
<dbReference type="SMART" id="SM00054">
    <property type="entry name" value="EFh"/>
    <property type="match status" value="2"/>
</dbReference>
<reference evidence="6 7" key="1">
    <citation type="journal article" date="2023" name="Mol. Biol. Evol.">
        <title>Genomics of Secondarily Temperate Adaptation in the Only Non-Antarctic Icefish.</title>
        <authorList>
            <person name="Rivera-Colon A.G."/>
            <person name="Rayamajhi N."/>
            <person name="Minhas B.F."/>
            <person name="Madrigal G."/>
            <person name="Bilyk K.T."/>
            <person name="Yoon V."/>
            <person name="Hune M."/>
            <person name="Gregory S."/>
            <person name="Cheng C.H.C."/>
            <person name="Catchen J.M."/>
        </authorList>
    </citation>
    <scope>NUCLEOTIDE SEQUENCE [LARGE SCALE GENOMIC DNA]</scope>
    <source>
        <strain evidence="6">JC2023a</strain>
    </source>
</reference>
<feature type="non-terminal residue" evidence="6">
    <location>
        <position position="1"/>
    </location>
</feature>
<dbReference type="InterPro" id="IPR011992">
    <property type="entry name" value="EF-hand-dom_pair"/>
</dbReference>
<dbReference type="AlphaFoldDB" id="A0AAN8DUK5"/>
<dbReference type="PROSITE" id="PS00018">
    <property type="entry name" value="EF_HAND_1"/>
    <property type="match status" value="2"/>
</dbReference>
<dbReference type="GO" id="GO:0005509">
    <property type="term" value="F:calcium ion binding"/>
    <property type="evidence" value="ECO:0007669"/>
    <property type="project" value="InterPro"/>
</dbReference>
<dbReference type="Gene3D" id="3.60.21.10">
    <property type="match status" value="1"/>
</dbReference>
<accession>A0AAN8DUK5</accession>
<dbReference type="PANTHER" id="PTHR45668:SF2">
    <property type="entry name" value="SERINE_THREONINE-PROTEIN PHOSPHATASE WITH EF-HANDS 2"/>
    <property type="match status" value="1"/>
</dbReference>
<proteinExistence type="predicted"/>
<feature type="domain" description="EF-hand" evidence="5">
    <location>
        <begin position="82"/>
        <end position="117"/>
    </location>
</feature>
<dbReference type="InterPro" id="IPR051134">
    <property type="entry name" value="PPP_phosphatase"/>
</dbReference>
<feature type="domain" description="EF-hand" evidence="5">
    <location>
        <begin position="122"/>
        <end position="157"/>
    </location>
</feature>
<keyword evidence="3" id="KW-0106">Calcium</keyword>
<comment type="cofactor">
    <cofactor evidence="1">
        <name>Mn(2+)</name>
        <dbReference type="ChEBI" id="CHEBI:29035"/>
    </cofactor>
</comment>
<dbReference type="SUPFAM" id="SSF56300">
    <property type="entry name" value="Metallo-dependent phosphatases"/>
    <property type="match status" value="1"/>
</dbReference>
<evidence type="ECO:0000259" key="5">
    <source>
        <dbReference type="PROSITE" id="PS50222"/>
    </source>
</evidence>
<keyword evidence="2" id="KW-0479">Metal-binding</keyword>
<evidence type="ECO:0000313" key="6">
    <source>
        <dbReference type="EMBL" id="KAK5924493.1"/>
    </source>
</evidence>
<keyword evidence="7" id="KW-1185">Reference proteome</keyword>
<dbReference type="CDD" id="cd00051">
    <property type="entry name" value="EFh"/>
    <property type="match status" value="1"/>
</dbReference>
<name>A0AAN8DUK5_9TELE</name>
<dbReference type="InterPro" id="IPR029052">
    <property type="entry name" value="Metallo-depent_PP-like"/>
</dbReference>
<dbReference type="PANTHER" id="PTHR45668">
    <property type="entry name" value="SERINE/THREONINE-PROTEIN PHOSPHATASE 5-RELATED"/>
    <property type="match status" value="1"/>
</dbReference>
<comment type="caution">
    <text evidence="6">The sequence shown here is derived from an EMBL/GenBank/DDBJ whole genome shotgun (WGS) entry which is preliminary data.</text>
</comment>
<dbReference type="Gene3D" id="1.10.238.10">
    <property type="entry name" value="EF-hand"/>
    <property type="match status" value="1"/>
</dbReference>
<dbReference type="GO" id="GO:0043409">
    <property type="term" value="P:negative regulation of MAPK cascade"/>
    <property type="evidence" value="ECO:0007669"/>
    <property type="project" value="TreeGrafter"/>
</dbReference>
<sequence length="160" mass="18580">TDLDEWKQIVDVLWSDPMPKNGCIPNEVRGGCCYWGPDVTEEVLRRNNLQLLIRSHECKQDGYEFCHNRRISDNSILDTMYKNHSNLETIFRIIDTDHSGLISFKEFHQTWELLRSHLKTEISAKAIADLAQSIDFNKDGSIDINEFLEAFRLVDISAHN</sequence>
<evidence type="ECO:0000256" key="1">
    <source>
        <dbReference type="ARBA" id="ARBA00001936"/>
    </source>
</evidence>
<dbReference type="PROSITE" id="PS50222">
    <property type="entry name" value="EF_HAND_2"/>
    <property type="match status" value="2"/>
</dbReference>
<evidence type="ECO:0000256" key="2">
    <source>
        <dbReference type="ARBA" id="ARBA00022723"/>
    </source>
</evidence>
<dbReference type="EMBL" id="JAULUE010000858">
    <property type="protein sequence ID" value="KAK5924493.1"/>
    <property type="molecule type" value="Genomic_DNA"/>
</dbReference>
<gene>
    <name evidence="6" type="ORF">CesoFtcFv8_000373</name>
</gene>
<dbReference type="Proteomes" id="UP001335648">
    <property type="component" value="Unassembled WGS sequence"/>
</dbReference>